<evidence type="ECO:0000313" key="5">
    <source>
        <dbReference type="Proteomes" id="UP001321908"/>
    </source>
</evidence>
<dbReference type="InterPro" id="IPR013320">
    <property type="entry name" value="ConA-like_dom_sf"/>
</dbReference>
<keyword evidence="5" id="KW-1185">Reference proteome</keyword>
<evidence type="ECO:0000256" key="2">
    <source>
        <dbReference type="ARBA" id="ARBA00023157"/>
    </source>
</evidence>
<dbReference type="Pfam" id="PF05050">
    <property type="entry name" value="Methyltransf_21"/>
    <property type="match status" value="1"/>
</dbReference>
<protein>
    <submittedName>
        <fullName evidence="4">LamG-like jellyroll fold domain-containing protein</fullName>
    </submittedName>
</protein>
<dbReference type="Gene3D" id="2.60.120.200">
    <property type="match status" value="1"/>
</dbReference>
<dbReference type="SMART" id="SM00560">
    <property type="entry name" value="LamGL"/>
    <property type="match status" value="1"/>
</dbReference>
<proteinExistence type="predicted"/>
<dbReference type="InterPro" id="IPR006342">
    <property type="entry name" value="FkbM_mtfrase"/>
</dbReference>
<dbReference type="SUPFAM" id="SSF49899">
    <property type="entry name" value="Concanavalin A-like lectins/glucanases"/>
    <property type="match status" value="1"/>
</dbReference>
<sequence>MYQAISDPRKYIKNITSMYWHAINLWQAGDWEALKELDADQLDNEYEKQDVQLFKLVAYLQNNEVIQAKKLLREKFGKSSVPLRRAVLASVYNVLGKARALQDNRAKAEEHYIAALNLSGGINLPLSVYKTRVLEQNAQVGLDEKTTEIQCERLSVELEHTQNRPFNEDLTFCLWLNLRSWPQEWTQIVGKLKTDTENEFCLRIKNKYEGQFYCGKKGKAVVLNSWAPNDSFKLNRWVHLAVVKESDKNSRLYVDGIIRSERDISGMGGADIVASKVELLGNKNSGRSLDANVQKFYLYDRALSSSDICQLMRELPPKLNMDHAEGEISYTDNILPMDNLALKRAMQIRSSAASRVRSLDYHKLIDALPGKMLTLVVVGANDGKYNDPLFEYVRTTKRDTQLLLVEPQSQLITYLKENYAFHPNAHIVNCAIEGKGQLTLYRVKSEYWKELNVPYARERKWPIYRAPSGVTSANKNHVKQWLKKHLAAESLEDAIEEVIVPCESLCTLLKEKGFSREIDLLQIDTEGFDDAIIYSTLSDGIKPKIIYFEANHFSFSSVQRLYKFLEECGYRVFQAAENAIALAEDVDFCYEY</sequence>
<dbReference type="Proteomes" id="UP001321908">
    <property type="component" value="Chromosome"/>
</dbReference>
<dbReference type="InterPro" id="IPR006558">
    <property type="entry name" value="LamG-like"/>
</dbReference>
<evidence type="ECO:0000313" key="4">
    <source>
        <dbReference type="EMBL" id="WQH08917.1"/>
    </source>
</evidence>
<dbReference type="EMBL" id="CP140151">
    <property type="protein sequence ID" value="WQH08917.1"/>
    <property type="molecule type" value="Genomic_DNA"/>
</dbReference>
<gene>
    <name evidence="4" type="ORF">SR908_15830</name>
</gene>
<dbReference type="RefSeq" id="WP_246925709.1">
    <property type="nucleotide sequence ID" value="NZ_CP140151.1"/>
</dbReference>
<dbReference type="SUPFAM" id="SSF53335">
    <property type="entry name" value="S-adenosyl-L-methionine-dependent methyltransferases"/>
    <property type="match status" value="1"/>
</dbReference>
<evidence type="ECO:0000256" key="1">
    <source>
        <dbReference type="ARBA" id="ARBA00022729"/>
    </source>
</evidence>
<reference evidence="4 5" key="1">
    <citation type="submission" date="2023-11" db="EMBL/GenBank/DDBJ databases">
        <title>MicrobeMod: A computational toolkit for identifying prokaryotic methylation and restriction-modification with nanopore sequencing.</title>
        <authorList>
            <person name="Crits-Christoph A."/>
            <person name="Kang S.C."/>
            <person name="Lee H."/>
            <person name="Ostrov N."/>
        </authorList>
    </citation>
    <scope>NUCLEOTIDE SEQUENCE [LARGE SCALE GENOMIC DNA]</scope>
    <source>
        <strain evidence="4 5">ATCC 43984</strain>
    </source>
</reference>
<feature type="domain" description="LamG-like jellyroll fold" evidence="3">
    <location>
        <begin position="168"/>
        <end position="306"/>
    </location>
</feature>
<name>A0ABZ0YC53_9GAMM</name>
<organism evidence="4 5">
    <name type="scientific">Chromohalobacter canadensis</name>
    <dbReference type="NCBI Taxonomy" id="141389"/>
    <lineage>
        <taxon>Bacteria</taxon>
        <taxon>Pseudomonadati</taxon>
        <taxon>Pseudomonadota</taxon>
        <taxon>Gammaproteobacteria</taxon>
        <taxon>Oceanospirillales</taxon>
        <taxon>Halomonadaceae</taxon>
        <taxon>Chromohalobacter</taxon>
    </lineage>
</organism>
<dbReference type="Pfam" id="PF13385">
    <property type="entry name" value="Laminin_G_3"/>
    <property type="match status" value="1"/>
</dbReference>
<dbReference type="Gene3D" id="3.40.50.150">
    <property type="entry name" value="Vaccinia Virus protein VP39"/>
    <property type="match status" value="1"/>
</dbReference>
<dbReference type="InterPro" id="IPR029063">
    <property type="entry name" value="SAM-dependent_MTases_sf"/>
</dbReference>
<keyword evidence="1" id="KW-0732">Signal</keyword>
<keyword evidence="2" id="KW-1015">Disulfide bond</keyword>
<evidence type="ECO:0000259" key="3">
    <source>
        <dbReference type="SMART" id="SM00560"/>
    </source>
</evidence>
<accession>A0ABZ0YC53</accession>